<dbReference type="Proteomes" id="UP001501508">
    <property type="component" value="Unassembled WGS sequence"/>
</dbReference>
<sequence>MNMNRHLRLILGVAFCVLLGFTACKKKKPVSERIAKAWVAQSVKHDATEVYVVGGSNNAVPGYSNYLLILDANKTATLEEFDNTSYTGEWELSGETTLILKNLGPEPPTGSNGRLEFTIKTLDDDKLVLSRLSPSLKTGNTVNEYTLKLR</sequence>
<name>A0ABP8MBZ9_9BACT</name>
<dbReference type="EMBL" id="BAABEY010000036">
    <property type="protein sequence ID" value="GAA4446941.1"/>
    <property type="molecule type" value="Genomic_DNA"/>
</dbReference>
<proteinExistence type="predicted"/>
<accession>A0ABP8MBZ9</accession>
<protein>
    <recommendedName>
        <fullName evidence="3">Lipocalin-like domain-containing protein</fullName>
    </recommendedName>
</protein>
<evidence type="ECO:0000313" key="1">
    <source>
        <dbReference type="EMBL" id="GAA4446941.1"/>
    </source>
</evidence>
<evidence type="ECO:0008006" key="3">
    <source>
        <dbReference type="Google" id="ProtNLM"/>
    </source>
</evidence>
<organism evidence="1 2">
    <name type="scientific">Ravibacter arvi</name>
    <dbReference type="NCBI Taxonomy" id="2051041"/>
    <lineage>
        <taxon>Bacteria</taxon>
        <taxon>Pseudomonadati</taxon>
        <taxon>Bacteroidota</taxon>
        <taxon>Cytophagia</taxon>
        <taxon>Cytophagales</taxon>
        <taxon>Spirosomataceae</taxon>
        <taxon>Ravibacter</taxon>
    </lineage>
</organism>
<evidence type="ECO:0000313" key="2">
    <source>
        <dbReference type="Proteomes" id="UP001501508"/>
    </source>
</evidence>
<keyword evidence="2" id="KW-1185">Reference proteome</keyword>
<gene>
    <name evidence="1" type="ORF">GCM10023091_40990</name>
</gene>
<comment type="caution">
    <text evidence="1">The sequence shown here is derived from an EMBL/GenBank/DDBJ whole genome shotgun (WGS) entry which is preliminary data.</text>
</comment>
<dbReference type="PROSITE" id="PS51257">
    <property type="entry name" value="PROKAR_LIPOPROTEIN"/>
    <property type="match status" value="1"/>
</dbReference>
<reference evidence="2" key="1">
    <citation type="journal article" date="2019" name="Int. J. Syst. Evol. Microbiol.">
        <title>The Global Catalogue of Microorganisms (GCM) 10K type strain sequencing project: providing services to taxonomists for standard genome sequencing and annotation.</title>
        <authorList>
            <consortium name="The Broad Institute Genomics Platform"/>
            <consortium name="The Broad Institute Genome Sequencing Center for Infectious Disease"/>
            <person name="Wu L."/>
            <person name="Ma J."/>
        </authorList>
    </citation>
    <scope>NUCLEOTIDE SEQUENCE [LARGE SCALE GENOMIC DNA]</scope>
    <source>
        <strain evidence="2">JCM 31920</strain>
    </source>
</reference>